<sequence length="525" mass="57267">MAPSHNRGHQWKKDKPVDDGSAAPPNHPPPDSDGLHDGAGHVQGRIGQGFGGTIVGGFRSMAATIRNAESRDLELFIKEERDVVEAYTALMKQRAGSVDAEIRWASTKEEDIRAVSDKLNQVQQAFIQAENGYIESLEASRKVMKEIRNREKKIHEAKGRLKAAVSKRDAAEKKGQQSEALTQEARQIQAEIRGMEAEHLGLTRADLKMALRLKHEASVKYAVRLSVASKFSLYLADQIPQGVLSPGQDLPPFGGAETLEKIMADFNTAFNSNELVTKIPAAAPAPTITKPYKEPGPASNRMELERTHSAAGSSTSENEFYVDGGTIHNASAEMYAAPKPEKYLAVNPTPYTAGKASPPAQIPFDSNGSSNQGYYQNQPIGHKPSYSNLQESIAAAPQMQAYSVGYTNPNTSYASTSQPSSYYSQYLPQQPPPPQGYAQQGYNMPLPPPPSSVPQQYYAPPPPPSHPPHQQQQQMGYQQYPQQYGGDPQQQQQQQYSPPPRGDSQYHVPASSNVPPPPSGAPPSY</sequence>
<dbReference type="Pfam" id="PF13805">
    <property type="entry name" value="Pil1"/>
    <property type="match status" value="1"/>
</dbReference>
<dbReference type="InterPro" id="IPR027267">
    <property type="entry name" value="AH/BAR_dom_sf"/>
</dbReference>
<accession>A0A507FQS7</accession>
<keyword evidence="1" id="KW-0175">Coiled coil</keyword>
<dbReference type="GO" id="GO:0006897">
    <property type="term" value="P:endocytosis"/>
    <property type="evidence" value="ECO:0007669"/>
    <property type="project" value="TreeGrafter"/>
</dbReference>
<feature type="compositionally biased region" description="Low complexity" evidence="2">
    <location>
        <begin position="413"/>
        <end position="428"/>
    </location>
</feature>
<dbReference type="GO" id="GO:0008289">
    <property type="term" value="F:lipid binding"/>
    <property type="evidence" value="ECO:0007669"/>
    <property type="project" value="TreeGrafter"/>
</dbReference>
<evidence type="ECO:0000313" key="3">
    <source>
        <dbReference type="EMBL" id="TPX77818.1"/>
    </source>
</evidence>
<dbReference type="EMBL" id="QEAP01000014">
    <property type="protein sequence ID" value="TPX77818.1"/>
    <property type="molecule type" value="Genomic_DNA"/>
</dbReference>
<gene>
    <name evidence="3" type="ORF">CcCBS67573_g00955</name>
</gene>
<dbReference type="PANTHER" id="PTHR31962:SF1">
    <property type="entry name" value="SPHINGOLIPID LONG CHAIN BASE-RESPONSIVE PROTEIN PIL1"/>
    <property type="match status" value="1"/>
</dbReference>
<comment type="caution">
    <text evidence="3">The sequence shown here is derived from an EMBL/GenBank/DDBJ whole genome shotgun (WGS) entry which is preliminary data.</text>
</comment>
<proteinExistence type="predicted"/>
<dbReference type="STRING" id="246404.A0A507FQS7"/>
<dbReference type="GO" id="GO:0070941">
    <property type="term" value="P:eisosome assembly"/>
    <property type="evidence" value="ECO:0007669"/>
    <property type="project" value="TreeGrafter"/>
</dbReference>
<dbReference type="AlphaFoldDB" id="A0A507FQS7"/>
<name>A0A507FQS7_9FUNG</name>
<organism evidence="3 4">
    <name type="scientific">Chytriomyces confervae</name>
    <dbReference type="NCBI Taxonomy" id="246404"/>
    <lineage>
        <taxon>Eukaryota</taxon>
        <taxon>Fungi</taxon>
        <taxon>Fungi incertae sedis</taxon>
        <taxon>Chytridiomycota</taxon>
        <taxon>Chytridiomycota incertae sedis</taxon>
        <taxon>Chytridiomycetes</taxon>
        <taxon>Chytridiales</taxon>
        <taxon>Chytriomycetaceae</taxon>
        <taxon>Chytriomyces</taxon>
    </lineage>
</organism>
<dbReference type="PANTHER" id="PTHR31962">
    <property type="entry name" value="SPHINGOLIPID LONG CHAIN BASE-RESPONSIVE PROTEIN PIL1"/>
    <property type="match status" value="1"/>
</dbReference>
<evidence type="ECO:0000256" key="1">
    <source>
        <dbReference type="SAM" id="Coils"/>
    </source>
</evidence>
<keyword evidence="4" id="KW-1185">Reference proteome</keyword>
<dbReference type="GO" id="GO:0005886">
    <property type="term" value="C:plasma membrane"/>
    <property type="evidence" value="ECO:0007669"/>
    <property type="project" value="TreeGrafter"/>
</dbReference>
<feature type="compositionally biased region" description="Basic residues" evidence="2">
    <location>
        <begin position="1"/>
        <end position="10"/>
    </location>
</feature>
<dbReference type="GO" id="GO:0036286">
    <property type="term" value="C:eisosome filament"/>
    <property type="evidence" value="ECO:0007669"/>
    <property type="project" value="TreeGrafter"/>
</dbReference>
<feature type="compositionally biased region" description="Pro residues" evidence="2">
    <location>
        <begin position="514"/>
        <end position="525"/>
    </location>
</feature>
<dbReference type="Proteomes" id="UP000320333">
    <property type="component" value="Unassembled WGS sequence"/>
</dbReference>
<feature type="region of interest" description="Disordered" evidence="2">
    <location>
        <begin position="1"/>
        <end position="46"/>
    </location>
</feature>
<feature type="region of interest" description="Disordered" evidence="2">
    <location>
        <begin position="355"/>
        <end position="385"/>
    </location>
</feature>
<evidence type="ECO:0000256" key="2">
    <source>
        <dbReference type="SAM" id="MobiDB-lite"/>
    </source>
</evidence>
<feature type="region of interest" description="Disordered" evidence="2">
    <location>
        <begin position="413"/>
        <end position="525"/>
    </location>
</feature>
<dbReference type="InterPro" id="IPR028245">
    <property type="entry name" value="PIL1/LSP1"/>
</dbReference>
<evidence type="ECO:0000313" key="4">
    <source>
        <dbReference type="Proteomes" id="UP000320333"/>
    </source>
</evidence>
<feature type="compositionally biased region" description="Polar residues" evidence="2">
    <location>
        <begin position="364"/>
        <end position="385"/>
    </location>
</feature>
<dbReference type="Gene3D" id="1.20.1270.60">
    <property type="entry name" value="Arfaptin homology (AH) domain/BAR domain"/>
    <property type="match status" value="1"/>
</dbReference>
<feature type="coiled-coil region" evidence="1">
    <location>
        <begin position="154"/>
        <end position="198"/>
    </location>
</feature>
<feature type="compositionally biased region" description="Low complexity" evidence="2">
    <location>
        <begin position="468"/>
        <end position="496"/>
    </location>
</feature>
<protein>
    <submittedName>
        <fullName evidence="3">Uncharacterized protein</fullName>
    </submittedName>
</protein>
<dbReference type="OrthoDB" id="5599269at2759"/>
<reference evidence="3 4" key="1">
    <citation type="journal article" date="2019" name="Sci. Rep.">
        <title>Comparative genomics of chytrid fungi reveal insights into the obligate biotrophic and pathogenic lifestyle of Synchytrium endobioticum.</title>
        <authorList>
            <person name="van de Vossenberg B.T.L.H."/>
            <person name="Warris S."/>
            <person name="Nguyen H.D.T."/>
            <person name="van Gent-Pelzer M.P.E."/>
            <person name="Joly D.L."/>
            <person name="van de Geest H.C."/>
            <person name="Bonants P.J.M."/>
            <person name="Smith D.S."/>
            <person name="Levesque C.A."/>
            <person name="van der Lee T.A.J."/>
        </authorList>
    </citation>
    <scope>NUCLEOTIDE SEQUENCE [LARGE SCALE GENOMIC DNA]</scope>
    <source>
        <strain evidence="3 4">CBS 675.73</strain>
    </source>
</reference>